<organism evidence="1 2">
    <name type="scientific">Tectimicrobiota bacterium</name>
    <dbReference type="NCBI Taxonomy" id="2528274"/>
    <lineage>
        <taxon>Bacteria</taxon>
        <taxon>Pseudomonadati</taxon>
        <taxon>Nitrospinota/Tectimicrobiota group</taxon>
        <taxon>Candidatus Tectimicrobiota</taxon>
    </lineage>
</organism>
<protein>
    <submittedName>
        <fullName evidence="1">Uncharacterized protein</fullName>
    </submittedName>
</protein>
<dbReference type="AlphaFoldDB" id="A0A932HWK8"/>
<name>A0A932HWK8_UNCTE</name>
<evidence type="ECO:0000313" key="1">
    <source>
        <dbReference type="EMBL" id="MBI3127035.1"/>
    </source>
</evidence>
<proteinExistence type="predicted"/>
<gene>
    <name evidence="1" type="ORF">HYZ11_05480</name>
</gene>
<reference evidence="1" key="1">
    <citation type="submission" date="2020-07" db="EMBL/GenBank/DDBJ databases">
        <title>Huge and variable diversity of episymbiotic CPR bacteria and DPANN archaea in groundwater ecosystems.</title>
        <authorList>
            <person name="He C.Y."/>
            <person name="Keren R."/>
            <person name="Whittaker M."/>
            <person name="Farag I.F."/>
            <person name="Doudna J."/>
            <person name="Cate J.H.D."/>
            <person name="Banfield J.F."/>
        </authorList>
    </citation>
    <scope>NUCLEOTIDE SEQUENCE</scope>
    <source>
        <strain evidence="1">NC_groundwater_763_Ag_S-0.2um_68_21</strain>
    </source>
</reference>
<dbReference type="EMBL" id="JACPUR010000014">
    <property type="protein sequence ID" value="MBI3127035.1"/>
    <property type="molecule type" value="Genomic_DNA"/>
</dbReference>
<evidence type="ECO:0000313" key="2">
    <source>
        <dbReference type="Proteomes" id="UP000782312"/>
    </source>
</evidence>
<dbReference type="Proteomes" id="UP000782312">
    <property type="component" value="Unassembled WGS sequence"/>
</dbReference>
<sequence>MTLQAYMLPGLASLLHLEGEGISRLAEQYREGLEAGHGVRQVAWRVQNGIAKALVAHRMALELEEDVHGAVNEYPKDQWLEMKGEMDGVIALVCQNEKELIRTAEEISKRGQKVAGLEELKKRHAELIHQMNWDYTSEAFQKIIRQAEEDAKAGHVLED</sequence>
<comment type="caution">
    <text evidence="1">The sequence shown here is derived from an EMBL/GenBank/DDBJ whole genome shotgun (WGS) entry which is preliminary data.</text>
</comment>
<accession>A0A932HWK8</accession>